<reference evidence="1 2" key="2">
    <citation type="submission" date="2018-06" db="EMBL/GenBank/DDBJ databases">
        <authorList>
            <person name="Zhirakovskaya E."/>
        </authorList>
    </citation>
    <scope>NUCLEOTIDE SEQUENCE [LARGE SCALE GENOMIC DNA]</scope>
    <source>
        <strain evidence="1 2">FBKL4.011</strain>
    </source>
</reference>
<dbReference type="InterPro" id="IPR009776">
    <property type="entry name" value="Spore_0_M"/>
</dbReference>
<dbReference type="Pfam" id="PF07070">
    <property type="entry name" value="Spo0M"/>
    <property type="match status" value="1"/>
</dbReference>
<keyword evidence="2" id="KW-1185">Reference proteome</keyword>
<dbReference type="PANTHER" id="PTHR40053:SF1">
    <property type="entry name" value="SPORULATION-CONTROL PROTEIN SPO0M"/>
    <property type="match status" value="1"/>
</dbReference>
<dbReference type="OrthoDB" id="2988706at2"/>
<dbReference type="PANTHER" id="PTHR40053">
    <property type="entry name" value="SPORULATION-CONTROL PROTEIN SPO0M"/>
    <property type="match status" value="1"/>
</dbReference>
<dbReference type="EMBL" id="QJKK01000005">
    <property type="protein sequence ID" value="RAL24073.1"/>
    <property type="molecule type" value="Genomic_DNA"/>
</dbReference>
<protein>
    <recommendedName>
        <fullName evidence="3">Sporulation protein</fullName>
    </recommendedName>
</protein>
<dbReference type="AlphaFoldDB" id="A0A364K3X6"/>
<gene>
    <name evidence="1" type="ORF">DL897_10275</name>
</gene>
<evidence type="ECO:0000313" key="1">
    <source>
        <dbReference type="EMBL" id="RAL24073.1"/>
    </source>
</evidence>
<comment type="caution">
    <text evidence="1">The sequence shown here is derived from an EMBL/GenBank/DDBJ whole genome shotgun (WGS) entry which is preliminary data.</text>
</comment>
<accession>A0A364K3X6</accession>
<sequence>MIFQALMAKFNPDEAKVDLVFNQKNYTLGDTVNGKLIIQGGSIKQQINQVIVDFMVDLEVNYKLYSKKLYTLSINETFYIQPTEKKELPFAFDIPRHFFITGYNIAFYFVTHFDIAGTTYQVDENPFVIHPPKPLQLILNSFYQLGFQEKHDSRSIQGEIQTFTFFPAENYMHQIKILTFTFLYKPLGIQLWIELEPSSSGHRLLKEVWLENKILQDQTQLMLTLQKILMEMMLNPSLYLDTISLEQYFLSDGGKSDSDFRELEERLTGS</sequence>
<evidence type="ECO:0000313" key="2">
    <source>
        <dbReference type="Proteomes" id="UP000251213"/>
    </source>
</evidence>
<name>A0A364K3X6_9BACL</name>
<reference evidence="1 2" key="1">
    <citation type="submission" date="2018-06" db="EMBL/GenBank/DDBJ databases">
        <title>Thermoflavimicrobium daqus sp. nov., a thermophilic microbe isolated from Moutai-flavour Daqu.</title>
        <authorList>
            <person name="Wang X."/>
            <person name="Zhou H."/>
        </authorList>
    </citation>
    <scope>NUCLEOTIDE SEQUENCE [LARGE SCALE GENOMIC DNA]</scope>
    <source>
        <strain evidence="1 2">FBKL4.011</strain>
    </source>
</reference>
<proteinExistence type="predicted"/>
<organism evidence="1 2">
    <name type="scientific">Thermoflavimicrobium daqui</name>
    <dbReference type="NCBI Taxonomy" id="2137476"/>
    <lineage>
        <taxon>Bacteria</taxon>
        <taxon>Bacillati</taxon>
        <taxon>Bacillota</taxon>
        <taxon>Bacilli</taxon>
        <taxon>Bacillales</taxon>
        <taxon>Thermoactinomycetaceae</taxon>
        <taxon>Thermoflavimicrobium</taxon>
    </lineage>
</organism>
<evidence type="ECO:0008006" key="3">
    <source>
        <dbReference type="Google" id="ProtNLM"/>
    </source>
</evidence>
<dbReference type="Proteomes" id="UP000251213">
    <property type="component" value="Unassembled WGS sequence"/>
</dbReference>
<dbReference type="RefSeq" id="WP_113659066.1">
    <property type="nucleotide sequence ID" value="NZ_KZ845667.1"/>
</dbReference>